<dbReference type="Proteomes" id="UP000636709">
    <property type="component" value="Unassembled WGS sequence"/>
</dbReference>
<accession>A0A835A7A3</accession>
<organism evidence="1 2">
    <name type="scientific">Digitaria exilis</name>
    <dbReference type="NCBI Taxonomy" id="1010633"/>
    <lineage>
        <taxon>Eukaryota</taxon>
        <taxon>Viridiplantae</taxon>
        <taxon>Streptophyta</taxon>
        <taxon>Embryophyta</taxon>
        <taxon>Tracheophyta</taxon>
        <taxon>Spermatophyta</taxon>
        <taxon>Magnoliopsida</taxon>
        <taxon>Liliopsida</taxon>
        <taxon>Poales</taxon>
        <taxon>Poaceae</taxon>
        <taxon>PACMAD clade</taxon>
        <taxon>Panicoideae</taxon>
        <taxon>Panicodae</taxon>
        <taxon>Paniceae</taxon>
        <taxon>Anthephorinae</taxon>
        <taxon>Digitaria</taxon>
    </lineage>
</organism>
<sequence>MVLTPSHFSFFLEEPVHATISVLLQEDPPFATVRMEHVLKPISLPRSTTLTFSPSSPFAHHHGAPETRLSTSFRLGLQAGASDGRGIPACCPGLMQPLRTYRSKAFAIGSIVSSQIKYIVEETVKLYQCLSWQGCVWGAPFGVSPRHRLAKLPSAMGENSNGAVEEDKSETQDKMVFSFQERVKSNGPLIALLILALIFGTRHQISRMMKAAGLDTKRSVILLYSCICVVKSVYGALKEAKDVGELIMFYMNVSKKENKSSEK</sequence>
<name>A0A835A7A3_9POAL</name>
<dbReference type="AlphaFoldDB" id="A0A835A7A3"/>
<dbReference type="EMBL" id="JACEFO010002685">
    <property type="protein sequence ID" value="KAF8651358.1"/>
    <property type="molecule type" value="Genomic_DNA"/>
</dbReference>
<proteinExistence type="predicted"/>
<comment type="caution">
    <text evidence="1">The sequence shown here is derived from an EMBL/GenBank/DDBJ whole genome shotgun (WGS) entry which is preliminary data.</text>
</comment>
<protein>
    <submittedName>
        <fullName evidence="1">Uncharacterized protein</fullName>
    </submittedName>
</protein>
<dbReference type="OrthoDB" id="10347235at2759"/>
<evidence type="ECO:0000313" key="1">
    <source>
        <dbReference type="EMBL" id="KAF8651358.1"/>
    </source>
</evidence>
<evidence type="ECO:0000313" key="2">
    <source>
        <dbReference type="Proteomes" id="UP000636709"/>
    </source>
</evidence>
<gene>
    <name evidence="1" type="ORF">HU200_063615</name>
</gene>
<keyword evidence="2" id="KW-1185">Reference proteome</keyword>
<reference evidence="1" key="1">
    <citation type="submission" date="2020-07" db="EMBL/GenBank/DDBJ databases">
        <title>Genome sequence and genetic diversity analysis of an under-domesticated orphan crop, white fonio (Digitaria exilis).</title>
        <authorList>
            <person name="Bennetzen J.L."/>
            <person name="Chen S."/>
            <person name="Ma X."/>
            <person name="Wang X."/>
            <person name="Yssel A.E.J."/>
            <person name="Chaluvadi S.R."/>
            <person name="Johnson M."/>
            <person name="Gangashetty P."/>
            <person name="Hamidou F."/>
            <person name="Sanogo M.D."/>
            <person name="Zwaenepoel A."/>
            <person name="Wallace J."/>
            <person name="Van De Peer Y."/>
            <person name="Van Deynze A."/>
        </authorList>
    </citation>
    <scope>NUCLEOTIDE SEQUENCE</scope>
    <source>
        <tissue evidence="1">Leaves</tissue>
    </source>
</reference>